<keyword evidence="6 7" id="KW-0368">Histidine biosynthesis</keyword>
<accession>A0A841U2T2</accession>
<dbReference type="InterPro" id="IPR050106">
    <property type="entry name" value="HistidinolP_aminotransfase"/>
</dbReference>
<keyword evidence="3 7" id="KW-0032">Aminotransferase</keyword>
<evidence type="ECO:0000259" key="8">
    <source>
        <dbReference type="Pfam" id="PF00155"/>
    </source>
</evidence>
<evidence type="ECO:0000256" key="3">
    <source>
        <dbReference type="ARBA" id="ARBA00022576"/>
    </source>
</evidence>
<dbReference type="EMBL" id="JACJVR010000110">
    <property type="protein sequence ID" value="MBB6695047.1"/>
    <property type="molecule type" value="Genomic_DNA"/>
</dbReference>
<keyword evidence="10" id="KW-1185">Reference proteome</keyword>
<evidence type="ECO:0000256" key="5">
    <source>
        <dbReference type="ARBA" id="ARBA00022898"/>
    </source>
</evidence>
<dbReference type="InterPro" id="IPR015422">
    <property type="entry name" value="PyrdxlP-dep_Trfase_small"/>
</dbReference>
<gene>
    <name evidence="7" type="primary">hisC</name>
    <name evidence="9" type="ORF">H7B90_26995</name>
</gene>
<dbReference type="InterPro" id="IPR015421">
    <property type="entry name" value="PyrdxlP-dep_Trfase_major"/>
</dbReference>
<dbReference type="AlphaFoldDB" id="A0A841U2T2"/>
<dbReference type="GO" id="GO:0004400">
    <property type="term" value="F:histidinol-phosphate transaminase activity"/>
    <property type="evidence" value="ECO:0007669"/>
    <property type="project" value="UniProtKB-UniRule"/>
</dbReference>
<evidence type="ECO:0000313" key="9">
    <source>
        <dbReference type="EMBL" id="MBB6695047.1"/>
    </source>
</evidence>
<dbReference type="Proteomes" id="UP000553776">
    <property type="component" value="Unassembled WGS sequence"/>
</dbReference>
<proteinExistence type="inferred from homology"/>
<evidence type="ECO:0000256" key="7">
    <source>
        <dbReference type="HAMAP-Rule" id="MF_01023"/>
    </source>
</evidence>
<dbReference type="CDD" id="cd00609">
    <property type="entry name" value="AAT_like"/>
    <property type="match status" value="1"/>
</dbReference>
<dbReference type="NCBIfam" id="TIGR01141">
    <property type="entry name" value="hisC"/>
    <property type="match status" value="1"/>
</dbReference>
<dbReference type="UniPathway" id="UPA00031">
    <property type="reaction ID" value="UER00012"/>
</dbReference>
<dbReference type="InterPro" id="IPR004839">
    <property type="entry name" value="Aminotransferase_I/II_large"/>
</dbReference>
<comment type="pathway">
    <text evidence="7">Amino-acid biosynthesis; L-histidine biosynthesis; L-histidine from 5-phospho-alpha-D-ribose 1-diphosphate: step 7/9.</text>
</comment>
<dbReference type="EC" id="2.6.1.9" evidence="7"/>
<dbReference type="InterPro" id="IPR015424">
    <property type="entry name" value="PyrdxlP-dep_Trfase"/>
</dbReference>
<comment type="subunit">
    <text evidence="2 7">Homodimer.</text>
</comment>
<evidence type="ECO:0000256" key="6">
    <source>
        <dbReference type="ARBA" id="ARBA00023102"/>
    </source>
</evidence>
<dbReference type="HAMAP" id="MF_01023">
    <property type="entry name" value="HisC_aminotrans_2"/>
    <property type="match status" value="1"/>
</dbReference>
<reference evidence="9 10" key="1">
    <citation type="submission" date="2020-08" db="EMBL/GenBank/DDBJ databases">
        <title>Cohnella phylogeny.</title>
        <authorList>
            <person name="Dunlap C."/>
        </authorList>
    </citation>
    <scope>NUCLEOTIDE SEQUENCE [LARGE SCALE GENOMIC DNA]</scope>
    <source>
        <strain evidence="9 10">DSM 25239</strain>
    </source>
</reference>
<keyword evidence="7" id="KW-0028">Amino-acid biosynthesis</keyword>
<dbReference type="SUPFAM" id="SSF53383">
    <property type="entry name" value="PLP-dependent transferases"/>
    <property type="match status" value="1"/>
</dbReference>
<feature type="modified residue" description="N6-(pyridoxal phosphate)lysine" evidence="7">
    <location>
        <position position="226"/>
    </location>
</feature>
<comment type="similarity">
    <text evidence="7">Belongs to the class-II pyridoxal-phosphate-dependent aminotransferase family. Histidinol-phosphate aminotransferase subfamily.</text>
</comment>
<comment type="caution">
    <text evidence="9">The sequence shown here is derived from an EMBL/GenBank/DDBJ whole genome shotgun (WGS) entry which is preliminary data.</text>
</comment>
<comment type="cofactor">
    <cofactor evidence="1 7">
        <name>pyridoxal 5'-phosphate</name>
        <dbReference type="ChEBI" id="CHEBI:597326"/>
    </cofactor>
</comment>
<dbReference type="RefSeq" id="WP_185139003.1">
    <property type="nucleotide sequence ID" value="NZ_JACJVR010000110.1"/>
</dbReference>
<organism evidence="9 10">
    <name type="scientific">Cohnella xylanilytica</name>
    <dbReference type="NCBI Taxonomy" id="557555"/>
    <lineage>
        <taxon>Bacteria</taxon>
        <taxon>Bacillati</taxon>
        <taxon>Bacillota</taxon>
        <taxon>Bacilli</taxon>
        <taxon>Bacillales</taxon>
        <taxon>Paenibacillaceae</taxon>
        <taxon>Cohnella</taxon>
    </lineage>
</organism>
<keyword evidence="5 7" id="KW-0663">Pyridoxal phosphate</keyword>
<name>A0A841U2T2_9BACL</name>
<dbReference type="GO" id="GO:0000105">
    <property type="term" value="P:L-histidine biosynthetic process"/>
    <property type="evidence" value="ECO:0007669"/>
    <property type="project" value="UniProtKB-UniRule"/>
</dbReference>
<evidence type="ECO:0000256" key="2">
    <source>
        <dbReference type="ARBA" id="ARBA00011738"/>
    </source>
</evidence>
<protein>
    <recommendedName>
        <fullName evidence="7">Histidinol-phosphate aminotransferase</fullName>
        <ecNumber evidence="7">2.6.1.9</ecNumber>
    </recommendedName>
    <alternativeName>
        <fullName evidence="7">Imidazole acetol-phosphate transaminase</fullName>
    </alternativeName>
</protein>
<evidence type="ECO:0000313" key="10">
    <source>
        <dbReference type="Proteomes" id="UP000553776"/>
    </source>
</evidence>
<comment type="catalytic activity">
    <reaction evidence="7">
        <text>L-histidinol phosphate + 2-oxoglutarate = 3-(imidazol-4-yl)-2-oxopropyl phosphate + L-glutamate</text>
        <dbReference type="Rhea" id="RHEA:23744"/>
        <dbReference type="ChEBI" id="CHEBI:16810"/>
        <dbReference type="ChEBI" id="CHEBI:29985"/>
        <dbReference type="ChEBI" id="CHEBI:57766"/>
        <dbReference type="ChEBI" id="CHEBI:57980"/>
        <dbReference type="EC" id="2.6.1.9"/>
    </reaction>
</comment>
<dbReference type="InterPro" id="IPR005861">
    <property type="entry name" value="HisP_aminotrans"/>
</dbReference>
<feature type="domain" description="Aminotransferase class I/classII large" evidence="8">
    <location>
        <begin position="33"/>
        <end position="359"/>
    </location>
</feature>
<evidence type="ECO:0000256" key="4">
    <source>
        <dbReference type="ARBA" id="ARBA00022679"/>
    </source>
</evidence>
<dbReference type="PANTHER" id="PTHR43643:SF3">
    <property type="entry name" value="HISTIDINOL-PHOSPHATE AMINOTRANSFERASE"/>
    <property type="match status" value="1"/>
</dbReference>
<dbReference type="Pfam" id="PF00155">
    <property type="entry name" value="Aminotran_1_2"/>
    <property type="match status" value="1"/>
</dbReference>
<dbReference type="Gene3D" id="3.90.1150.10">
    <property type="entry name" value="Aspartate Aminotransferase, domain 1"/>
    <property type="match status" value="1"/>
</dbReference>
<evidence type="ECO:0000256" key="1">
    <source>
        <dbReference type="ARBA" id="ARBA00001933"/>
    </source>
</evidence>
<dbReference type="GO" id="GO:0030170">
    <property type="term" value="F:pyridoxal phosphate binding"/>
    <property type="evidence" value="ECO:0007669"/>
    <property type="project" value="InterPro"/>
</dbReference>
<keyword evidence="4 7" id="KW-0808">Transferase</keyword>
<sequence length="365" mass="40075">MSTSLWRQEVSKLEAYVPGKSIEEVKKQYGLSEITRLASNENPYGPSPKAIAAMNAAAAESHLYPEPTSAELRHKLGELYEVDPAQVLISNGADNVLMLIGQAYVNPGDEVVYCVPTFSVYRTSTVVMGGVPVEIPLTEDYKFDLDRILASVNEKTKLIYVCNPNNPTGTIVDSDALGAFLSRVPPHVVVVLDEAYGEFIDVEGYKTGAEYVREGYPVISVHTFSKLYGLAAMRIGYAIASKEVLAPVLAVREPFPVSRMANAAALASLEDTDYRDFILSTNREGIRYLTAELGALGIDVTPSYSNFVLANLHRDAVPVVDALLRVGFIVRPCRSWGYPEHIRITVGSPEQNRRFVEALRPIMNA</sequence>
<dbReference type="Gene3D" id="3.40.640.10">
    <property type="entry name" value="Type I PLP-dependent aspartate aminotransferase-like (Major domain)"/>
    <property type="match status" value="1"/>
</dbReference>
<dbReference type="PANTHER" id="PTHR43643">
    <property type="entry name" value="HISTIDINOL-PHOSPHATE AMINOTRANSFERASE 2"/>
    <property type="match status" value="1"/>
</dbReference>